<dbReference type="OrthoDB" id="3425023at2"/>
<reference evidence="4 5" key="1">
    <citation type="submission" date="2018-10" db="EMBL/GenBank/DDBJ databases">
        <title>Isolation from soil.</title>
        <authorList>
            <person name="Hu J."/>
        </authorList>
    </citation>
    <scope>NUCLEOTIDE SEQUENCE [LARGE SCALE GENOMIC DNA]</scope>
    <source>
        <strain evidence="4 5">NEAU-Ht49</strain>
    </source>
</reference>
<evidence type="ECO:0000313" key="4">
    <source>
        <dbReference type="EMBL" id="RMI43840.1"/>
    </source>
</evidence>
<keyword evidence="3" id="KW-0472">Membrane</keyword>
<name>A0A3M2M445_9ACTN</name>
<feature type="coiled-coil region" evidence="1">
    <location>
        <begin position="234"/>
        <end position="261"/>
    </location>
</feature>
<protein>
    <submittedName>
        <fullName evidence="4">Uncharacterized protein</fullName>
    </submittedName>
</protein>
<keyword evidence="5" id="KW-1185">Reference proteome</keyword>
<comment type="caution">
    <text evidence="4">The sequence shown here is derived from an EMBL/GenBank/DDBJ whole genome shotgun (WGS) entry which is preliminary data.</text>
</comment>
<sequence length="339" mass="36719">MDDVKKSVRPVLDPDLSPEMREALLSAPETLVPASRKVPSGRRVGRPASGADLAPPLPVATLCGFMPILAFPNLLNRTAAGVAVGAVAQLGLAAVWWFNGFWTFLLAGTALQVLSFVGLLVSSRDRDKQPDLARIHHGRYYMDDDFSGSLRSWFGISPRRLMRRAQNAVAAVLESDVNAAGLLDDAAYTAALSRQEWEIAQELAELSRIGRELKATAGAGGPVGELPEPVARQRLVLKESVDALRRRIEALERYADQVRSADAAYRRRQKGQPQAQAEIGAGARVRLVRADPDDPPVDEIEGIGEGGEVGDLADRAADEALHDRLRKAREAAPRFGEQV</sequence>
<evidence type="ECO:0000256" key="1">
    <source>
        <dbReference type="SAM" id="Coils"/>
    </source>
</evidence>
<evidence type="ECO:0000313" key="5">
    <source>
        <dbReference type="Proteomes" id="UP000282674"/>
    </source>
</evidence>
<dbReference type="Proteomes" id="UP000282674">
    <property type="component" value="Unassembled WGS sequence"/>
</dbReference>
<gene>
    <name evidence="4" type="ORF">EBO15_15380</name>
</gene>
<feature type="compositionally biased region" description="Acidic residues" evidence="2">
    <location>
        <begin position="293"/>
        <end position="302"/>
    </location>
</feature>
<keyword evidence="1" id="KW-0175">Coiled coil</keyword>
<dbReference type="EMBL" id="RFFG01000023">
    <property type="protein sequence ID" value="RMI43840.1"/>
    <property type="molecule type" value="Genomic_DNA"/>
</dbReference>
<accession>A0A3M2M445</accession>
<feature type="transmembrane region" description="Helical" evidence="3">
    <location>
        <begin position="104"/>
        <end position="122"/>
    </location>
</feature>
<keyword evidence="3" id="KW-1133">Transmembrane helix</keyword>
<keyword evidence="3" id="KW-0812">Transmembrane</keyword>
<dbReference type="AlphaFoldDB" id="A0A3M2M445"/>
<dbReference type="RefSeq" id="WP_122195064.1">
    <property type="nucleotide sequence ID" value="NZ_JBHSKC010000018.1"/>
</dbReference>
<evidence type="ECO:0000256" key="3">
    <source>
        <dbReference type="SAM" id="Phobius"/>
    </source>
</evidence>
<proteinExistence type="predicted"/>
<feature type="transmembrane region" description="Helical" evidence="3">
    <location>
        <begin position="78"/>
        <end position="98"/>
    </location>
</feature>
<feature type="region of interest" description="Disordered" evidence="2">
    <location>
        <begin position="289"/>
        <end position="311"/>
    </location>
</feature>
<organism evidence="4 5">
    <name type="scientific">Actinomadura harenae</name>
    <dbReference type="NCBI Taxonomy" id="2483351"/>
    <lineage>
        <taxon>Bacteria</taxon>
        <taxon>Bacillati</taxon>
        <taxon>Actinomycetota</taxon>
        <taxon>Actinomycetes</taxon>
        <taxon>Streptosporangiales</taxon>
        <taxon>Thermomonosporaceae</taxon>
        <taxon>Actinomadura</taxon>
    </lineage>
</organism>
<evidence type="ECO:0000256" key="2">
    <source>
        <dbReference type="SAM" id="MobiDB-lite"/>
    </source>
</evidence>